<dbReference type="InterPro" id="IPR026960">
    <property type="entry name" value="RVT-Znf"/>
</dbReference>
<dbReference type="CDD" id="cd06222">
    <property type="entry name" value="RNase_H_like"/>
    <property type="match status" value="1"/>
</dbReference>
<sequence length="371" mass="42018">MPELKEHILKLRPSVLGKQDAYIWPLQQSGNYSVKSGYYFTFLSFNQSTKIVLGVNNEGKWKKLIWSQHLPPKLKFFLWKIGSNALPSGENLPKIGMLQNTTCSHCGESESMDHILFHCQYTSEVWSYGPWNQPIDTTATTLFFEKLENSWNLAPLPPYGFTGNALPWICWAIWTFRNQRIFENRTQTPKKTTLKAIQALKEWEIAQPPRLKSPKSATIHQHQDPPALDPSEIFCNIDASWNHTSKEARLALIFTNGSATEVSRRSIKQTAVSSPCMGEALAIREALLQAATNHYSNIYIRTDSQVLSQAINSRRKTTDLYGVLSDIDEFAFSSSFPFMHCRFTYISRAKNGPADGLAKACLVVQPVLNPN</sequence>
<dbReference type="InterPro" id="IPR012337">
    <property type="entry name" value="RNaseH-like_sf"/>
</dbReference>
<feature type="domain" description="RNase H type-1" evidence="1">
    <location>
        <begin position="236"/>
        <end position="361"/>
    </location>
</feature>
<dbReference type="GO" id="GO:0004523">
    <property type="term" value="F:RNA-DNA hybrid ribonuclease activity"/>
    <property type="evidence" value="ECO:0007669"/>
    <property type="project" value="InterPro"/>
</dbReference>
<dbReference type="InterPro" id="IPR002156">
    <property type="entry name" value="RNaseH_domain"/>
</dbReference>
<evidence type="ECO:0000313" key="3">
    <source>
        <dbReference type="EMBL" id="VDD12955.1"/>
    </source>
</evidence>
<protein>
    <submittedName>
        <fullName evidence="3">Uncharacterized protein</fullName>
    </submittedName>
</protein>
<reference evidence="3" key="1">
    <citation type="submission" date="2018-11" db="EMBL/GenBank/DDBJ databases">
        <authorList>
            <consortium name="Genoscope - CEA"/>
            <person name="William W."/>
        </authorList>
    </citation>
    <scope>NUCLEOTIDE SEQUENCE</scope>
</reference>
<evidence type="ECO:0000259" key="2">
    <source>
        <dbReference type="Pfam" id="PF13966"/>
    </source>
</evidence>
<proteinExistence type="predicted"/>
<feature type="domain" description="Reverse transcriptase zinc-binding" evidence="2">
    <location>
        <begin position="32"/>
        <end position="126"/>
    </location>
</feature>
<dbReference type="SUPFAM" id="SSF53098">
    <property type="entry name" value="Ribonuclease H-like"/>
    <property type="match status" value="1"/>
</dbReference>
<dbReference type="InterPro" id="IPR052929">
    <property type="entry name" value="RNase_H-like_EbsB-rel"/>
</dbReference>
<dbReference type="GO" id="GO:0003676">
    <property type="term" value="F:nucleic acid binding"/>
    <property type="evidence" value="ECO:0007669"/>
    <property type="project" value="InterPro"/>
</dbReference>
<dbReference type="Gene3D" id="3.30.420.10">
    <property type="entry name" value="Ribonuclease H-like superfamily/Ribonuclease H"/>
    <property type="match status" value="1"/>
</dbReference>
<gene>
    <name evidence="3" type="ORF">BOLC4T26908H</name>
</gene>
<dbReference type="PANTHER" id="PTHR47074:SF49">
    <property type="entry name" value="POLYNUCLEOTIDYL TRANSFERASE, RIBONUCLEASE H-LIKE SUPERFAMILY PROTEIN"/>
    <property type="match status" value="1"/>
</dbReference>
<dbReference type="Pfam" id="PF13966">
    <property type="entry name" value="zf-RVT"/>
    <property type="match status" value="1"/>
</dbReference>
<dbReference type="InterPro" id="IPR036397">
    <property type="entry name" value="RNaseH_sf"/>
</dbReference>
<dbReference type="EMBL" id="LR031873">
    <property type="protein sequence ID" value="VDD12955.1"/>
    <property type="molecule type" value="Genomic_DNA"/>
</dbReference>
<dbReference type="PANTHER" id="PTHR47074">
    <property type="entry name" value="BNAC02G40300D PROTEIN"/>
    <property type="match status" value="1"/>
</dbReference>
<dbReference type="AlphaFoldDB" id="A0A3P6CRB7"/>
<name>A0A3P6CRB7_BRAOL</name>
<dbReference type="InterPro" id="IPR044730">
    <property type="entry name" value="RNase_H-like_dom_plant"/>
</dbReference>
<accession>A0A3P6CRB7</accession>
<organism evidence="3">
    <name type="scientific">Brassica oleracea</name>
    <name type="common">Wild cabbage</name>
    <dbReference type="NCBI Taxonomy" id="3712"/>
    <lineage>
        <taxon>Eukaryota</taxon>
        <taxon>Viridiplantae</taxon>
        <taxon>Streptophyta</taxon>
        <taxon>Embryophyta</taxon>
        <taxon>Tracheophyta</taxon>
        <taxon>Spermatophyta</taxon>
        <taxon>Magnoliopsida</taxon>
        <taxon>eudicotyledons</taxon>
        <taxon>Gunneridae</taxon>
        <taxon>Pentapetalae</taxon>
        <taxon>rosids</taxon>
        <taxon>malvids</taxon>
        <taxon>Brassicales</taxon>
        <taxon>Brassicaceae</taxon>
        <taxon>Brassiceae</taxon>
        <taxon>Brassica</taxon>
    </lineage>
</organism>
<evidence type="ECO:0000259" key="1">
    <source>
        <dbReference type="Pfam" id="PF13456"/>
    </source>
</evidence>
<dbReference type="Pfam" id="PF13456">
    <property type="entry name" value="RVT_3"/>
    <property type="match status" value="1"/>
</dbReference>